<dbReference type="STRING" id="1666911.HLUCCA11_22300"/>
<name>A0A0P8BEN1_9CYAN</name>
<dbReference type="EMBL" id="LJZR01000068">
    <property type="protein sequence ID" value="KPQ32132.1"/>
    <property type="molecule type" value="Genomic_DNA"/>
</dbReference>
<protein>
    <submittedName>
        <fullName evidence="1">Uncharacterized protein</fullName>
    </submittedName>
</protein>
<dbReference type="AlphaFoldDB" id="A0A0P8BEN1"/>
<evidence type="ECO:0000313" key="2">
    <source>
        <dbReference type="Proteomes" id="UP000050465"/>
    </source>
</evidence>
<organism evidence="1 2">
    <name type="scientific">Phormidesmis priestleyi Ana</name>
    <dbReference type="NCBI Taxonomy" id="1666911"/>
    <lineage>
        <taxon>Bacteria</taxon>
        <taxon>Bacillati</taxon>
        <taxon>Cyanobacteriota</taxon>
        <taxon>Cyanophyceae</taxon>
        <taxon>Leptolyngbyales</taxon>
        <taxon>Leptolyngbyaceae</taxon>
        <taxon>Phormidesmis</taxon>
    </lineage>
</organism>
<reference evidence="1 2" key="1">
    <citation type="submission" date="2015-09" db="EMBL/GenBank/DDBJ databases">
        <title>Identification and resolution of microdiversity through metagenomic sequencing of parallel consortia.</title>
        <authorList>
            <person name="Nelson W.C."/>
            <person name="Romine M.F."/>
            <person name="Lindemann S.R."/>
        </authorList>
    </citation>
    <scope>NUCLEOTIDE SEQUENCE [LARGE SCALE GENOMIC DNA]</scope>
    <source>
        <strain evidence="1">Ana</strain>
    </source>
</reference>
<accession>A0A0P8BEN1</accession>
<comment type="caution">
    <text evidence="1">The sequence shown here is derived from an EMBL/GenBank/DDBJ whole genome shotgun (WGS) entry which is preliminary data.</text>
</comment>
<sequence length="104" mass="11707">MNERIDNVEERAMVRAKELPKLTARRTPDIEGLLQELWSLRPELENKNKVTILLSLAALVRECKKVYPAANDCFSSAEESLLGPAAKAKVIEKAPVSSDIEWRC</sequence>
<gene>
    <name evidence="1" type="ORF">HLUCCA11_22300</name>
</gene>
<evidence type="ECO:0000313" key="1">
    <source>
        <dbReference type="EMBL" id="KPQ32132.1"/>
    </source>
</evidence>
<dbReference type="Proteomes" id="UP000050465">
    <property type="component" value="Unassembled WGS sequence"/>
</dbReference>
<proteinExistence type="predicted"/>